<proteinExistence type="predicted"/>
<dbReference type="SUPFAM" id="SSF52172">
    <property type="entry name" value="CheY-like"/>
    <property type="match status" value="1"/>
</dbReference>
<dbReference type="PROSITE" id="PS50110">
    <property type="entry name" value="RESPONSE_REGULATORY"/>
    <property type="match status" value="1"/>
</dbReference>
<feature type="domain" description="Response regulatory" evidence="4">
    <location>
        <begin position="17"/>
        <end position="131"/>
    </location>
</feature>
<dbReference type="InterPro" id="IPR000792">
    <property type="entry name" value="Tscrpt_reg_LuxR_C"/>
</dbReference>
<dbReference type="GO" id="GO:0003677">
    <property type="term" value="F:DNA binding"/>
    <property type="evidence" value="ECO:0007669"/>
    <property type="project" value="UniProtKB-KW"/>
</dbReference>
<evidence type="ECO:0000259" key="3">
    <source>
        <dbReference type="PROSITE" id="PS50043"/>
    </source>
</evidence>
<accession>A0A1H2CMT1</accession>
<sequence length="226" mass="23141">MIRRWRGIRGLMRNGISIVVISGHPALVRGLQQSLPAATGGRVTVTGVDDGSELAGSVREADPDVVLVDLQPPTGLPAVAAARAAVPQARILAIGGDDPGTPIEALRAGASGVVPRGDDAIPPLLAALEGWAVVPVPLLNSLVERAGPIERAGAVEPGGQPVTDHLDEPDRRLLRLIATGSSTSDIAGMLHVSDRTVKRLTAALLRKLHVSSRTEAAALAGSAGLV</sequence>
<dbReference type="PRINTS" id="PR00038">
    <property type="entry name" value="HTHLUXR"/>
</dbReference>
<evidence type="ECO:0000256" key="1">
    <source>
        <dbReference type="ARBA" id="ARBA00023125"/>
    </source>
</evidence>
<dbReference type="CDD" id="cd06170">
    <property type="entry name" value="LuxR_C_like"/>
    <property type="match status" value="1"/>
</dbReference>
<evidence type="ECO:0000259" key="4">
    <source>
        <dbReference type="PROSITE" id="PS50110"/>
    </source>
</evidence>
<dbReference type="AlphaFoldDB" id="A0A1H2CMT1"/>
<dbReference type="STRING" id="113562.SAMN04489716_6258"/>
<dbReference type="Pfam" id="PF00196">
    <property type="entry name" value="GerE"/>
    <property type="match status" value="1"/>
</dbReference>
<protein>
    <submittedName>
        <fullName evidence="5">DNA-binding response regulator, NarL/FixJ family, contains REC and HTH domains</fullName>
    </submittedName>
</protein>
<dbReference type="InterPro" id="IPR001789">
    <property type="entry name" value="Sig_transdc_resp-reg_receiver"/>
</dbReference>
<dbReference type="InterPro" id="IPR011006">
    <property type="entry name" value="CheY-like_superfamily"/>
</dbReference>
<dbReference type="GO" id="GO:0006355">
    <property type="term" value="P:regulation of DNA-templated transcription"/>
    <property type="evidence" value="ECO:0007669"/>
    <property type="project" value="InterPro"/>
</dbReference>
<evidence type="ECO:0000313" key="5">
    <source>
        <dbReference type="EMBL" id="SDT71808.1"/>
    </source>
</evidence>
<dbReference type="InterPro" id="IPR016032">
    <property type="entry name" value="Sig_transdc_resp-reg_C-effctor"/>
</dbReference>
<feature type="domain" description="HTH luxR-type" evidence="3">
    <location>
        <begin position="159"/>
        <end position="224"/>
    </location>
</feature>
<dbReference type="PROSITE" id="PS00622">
    <property type="entry name" value="HTH_LUXR_1"/>
    <property type="match status" value="1"/>
</dbReference>
<dbReference type="Proteomes" id="UP000198688">
    <property type="component" value="Chromosome I"/>
</dbReference>
<keyword evidence="1 5" id="KW-0238">DNA-binding</keyword>
<feature type="modified residue" description="4-aspartylphosphate" evidence="2">
    <location>
        <position position="69"/>
    </location>
</feature>
<dbReference type="PROSITE" id="PS50043">
    <property type="entry name" value="HTH_LUXR_2"/>
    <property type="match status" value="1"/>
</dbReference>
<keyword evidence="2" id="KW-0597">Phosphoprotein</keyword>
<keyword evidence="6" id="KW-1185">Reference proteome</keyword>
<dbReference type="Gene3D" id="1.10.10.10">
    <property type="entry name" value="Winged helix-like DNA-binding domain superfamily/Winged helix DNA-binding domain"/>
    <property type="match status" value="1"/>
</dbReference>
<gene>
    <name evidence="5" type="ORF">SAMN04489716_6258</name>
</gene>
<dbReference type="PANTHER" id="PTHR43214:SF43">
    <property type="entry name" value="TWO-COMPONENT RESPONSE REGULATOR"/>
    <property type="match status" value="1"/>
</dbReference>
<dbReference type="InterPro" id="IPR039420">
    <property type="entry name" value="WalR-like"/>
</dbReference>
<dbReference type="SUPFAM" id="SSF46894">
    <property type="entry name" value="C-terminal effector domain of the bipartite response regulators"/>
    <property type="match status" value="1"/>
</dbReference>
<dbReference type="Gene3D" id="3.40.50.2300">
    <property type="match status" value="1"/>
</dbReference>
<dbReference type="EMBL" id="LT629758">
    <property type="protein sequence ID" value="SDT71808.1"/>
    <property type="molecule type" value="Genomic_DNA"/>
</dbReference>
<organism evidence="5 6">
    <name type="scientific">Actinoplanes derwentensis</name>
    <dbReference type="NCBI Taxonomy" id="113562"/>
    <lineage>
        <taxon>Bacteria</taxon>
        <taxon>Bacillati</taxon>
        <taxon>Actinomycetota</taxon>
        <taxon>Actinomycetes</taxon>
        <taxon>Micromonosporales</taxon>
        <taxon>Micromonosporaceae</taxon>
        <taxon>Actinoplanes</taxon>
    </lineage>
</organism>
<name>A0A1H2CMT1_9ACTN</name>
<dbReference type="SMART" id="SM00421">
    <property type="entry name" value="HTH_LUXR"/>
    <property type="match status" value="1"/>
</dbReference>
<dbReference type="GO" id="GO:0000160">
    <property type="term" value="P:phosphorelay signal transduction system"/>
    <property type="evidence" value="ECO:0007669"/>
    <property type="project" value="InterPro"/>
</dbReference>
<dbReference type="InterPro" id="IPR036388">
    <property type="entry name" value="WH-like_DNA-bd_sf"/>
</dbReference>
<evidence type="ECO:0000256" key="2">
    <source>
        <dbReference type="PROSITE-ProRule" id="PRU00169"/>
    </source>
</evidence>
<evidence type="ECO:0000313" key="6">
    <source>
        <dbReference type="Proteomes" id="UP000198688"/>
    </source>
</evidence>
<reference evidence="5 6" key="1">
    <citation type="submission" date="2016-10" db="EMBL/GenBank/DDBJ databases">
        <authorList>
            <person name="de Groot N.N."/>
        </authorList>
    </citation>
    <scope>NUCLEOTIDE SEQUENCE [LARGE SCALE GENOMIC DNA]</scope>
    <source>
        <strain evidence="5 6">DSM 43941</strain>
    </source>
</reference>
<dbReference type="PANTHER" id="PTHR43214">
    <property type="entry name" value="TWO-COMPONENT RESPONSE REGULATOR"/>
    <property type="match status" value="1"/>
</dbReference>